<feature type="transmembrane region" description="Helical" evidence="8">
    <location>
        <begin position="345"/>
        <end position="378"/>
    </location>
</feature>
<dbReference type="Gene3D" id="1.20.1640.10">
    <property type="entry name" value="Multidrug efflux transporter AcrB transmembrane domain"/>
    <property type="match status" value="2"/>
</dbReference>
<evidence type="ECO:0000256" key="5">
    <source>
        <dbReference type="ARBA" id="ARBA00022692"/>
    </source>
</evidence>
<evidence type="ECO:0000313" key="10">
    <source>
        <dbReference type="Proteomes" id="UP001319827"/>
    </source>
</evidence>
<keyword evidence="3" id="KW-0813">Transport</keyword>
<evidence type="ECO:0000256" key="1">
    <source>
        <dbReference type="ARBA" id="ARBA00004651"/>
    </source>
</evidence>
<proteinExistence type="inferred from homology"/>
<dbReference type="RefSeq" id="WP_221248511.1">
    <property type="nucleotide sequence ID" value="NZ_AP024355.1"/>
</dbReference>
<feature type="transmembrane region" description="Helical" evidence="8">
    <location>
        <begin position="428"/>
        <end position="454"/>
    </location>
</feature>
<dbReference type="SUPFAM" id="SSF82866">
    <property type="entry name" value="Multidrug efflux transporter AcrB transmembrane domain"/>
    <property type="match status" value="2"/>
</dbReference>
<reference evidence="9 10" key="2">
    <citation type="journal article" date="2021" name="Int. J. Syst. Evol. Microbiol.">
        <title>Isolation and Polyphasic Characterization of Desulfuromonas versatilis sp. Nov., an Electrogenic Bacteria Capable of Versatile Metabolism Isolated from a Graphene Oxide-Reducing Enrichment Culture.</title>
        <authorList>
            <person name="Xie L."/>
            <person name="Yoshida N."/>
            <person name="Ishii S."/>
            <person name="Meng L."/>
        </authorList>
    </citation>
    <scope>NUCLEOTIDE SEQUENCE [LARGE SCALE GENOMIC DNA]</scope>
    <source>
        <strain evidence="9 10">NIT-T3</strain>
    </source>
</reference>
<name>A0ABM8HWJ1_9BACT</name>
<feature type="transmembrane region" description="Helical" evidence="8">
    <location>
        <begin position="78"/>
        <end position="97"/>
    </location>
</feature>
<dbReference type="Gene3D" id="3.30.2090.10">
    <property type="entry name" value="Multidrug efflux transporter AcrB TolC docking domain, DN and DC subdomains"/>
    <property type="match status" value="2"/>
</dbReference>
<evidence type="ECO:0000256" key="3">
    <source>
        <dbReference type="ARBA" id="ARBA00022448"/>
    </source>
</evidence>
<feature type="transmembrane region" description="Helical" evidence="8">
    <location>
        <begin position="1002"/>
        <end position="1021"/>
    </location>
</feature>
<dbReference type="SUPFAM" id="SSF82693">
    <property type="entry name" value="Multidrug efflux transporter AcrB pore domain, PN1, PN2, PC1 and PC2 subdomains"/>
    <property type="match status" value="2"/>
</dbReference>
<dbReference type="InterPro" id="IPR027463">
    <property type="entry name" value="AcrB_DN_DC_subdom"/>
</dbReference>
<evidence type="ECO:0000256" key="4">
    <source>
        <dbReference type="ARBA" id="ARBA00022475"/>
    </source>
</evidence>
<dbReference type="NCBIfam" id="TIGR00914">
    <property type="entry name" value="2A0601"/>
    <property type="match status" value="1"/>
</dbReference>
<gene>
    <name evidence="9" type="ORF">DESUT3_21500</name>
</gene>
<feature type="transmembrane region" description="Helical" evidence="8">
    <location>
        <begin position="943"/>
        <end position="967"/>
    </location>
</feature>
<dbReference type="PANTHER" id="PTHR32063:SF19">
    <property type="entry name" value="CATION EFFLUX SYSTEM PROTEIN CUSA"/>
    <property type="match status" value="1"/>
</dbReference>
<dbReference type="Pfam" id="PF00873">
    <property type="entry name" value="ACR_tran"/>
    <property type="match status" value="2"/>
</dbReference>
<keyword evidence="6 8" id="KW-1133">Transmembrane helix</keyword>
<feature type="transmembrane region" description="Helical" evidence="8">
    <location>
        <begin position="384"/>
        <end position="407"/>
    </location>
</feature>
<protein>
    <submittedName>
        <fullName evidence="9">Cation transporter</fullName>
    </submittedName>
</protein>
<dbReference type="Gene3D" id="3.30.70.1430">
    <property type="entry name" value="Multidrug efflux transporter AcrB pore domain"/>
    <property type="match status" value="2"/>
</dbReference>
<organism evidence="9 10">
    <name type="scientific">Desulfuromonas versatilis</name>
    <dbReference type="NCBI Taxonomy" id="2802975"/>
    <lineage>
        <taxon>Bacteria</taxon>
        <taxon>Pseudomonadati</taxon>
        <taxon>Thermodesulfobacteriota</taxon>
        <taxon>Desulfuromonadia</taxon>
        <taxon>Desulfuromonadales</taxon>
        <taxon>Desulfuromonadaceae</taxon>
        <taxon>Desulfuromonas</taxon>
    </lineage>
</organism>
<evidence type="ECO:0000256" key="2">
    <source>
        <dbReference type="ARBA" id="ARBA00010942"/>
    </source>
</evidence>
<dbReference type="PRINTS" id="PR00702">
    <property type="entry name" value="ACRIFLAVINRP"/>
</dbReference>
<dbReference type="Proteomes" id="UP001319827">
    <property type="component" value="Chromosome"/>
</dbReference>
<evidence type="ECO:0000256" key="6">
    <source>
        <dbReference type="ARBA" id="ARBA00022989"/>
    </source>
</evidence>
<comment type="similarity">
    <text evidence="2">Belongs to the resistance-nodulation-cell division (RND) (TC 2.A.6) family.</text>
</comment>
<comment type="subcellular location">
    <subcellularLocation>
        <location evidence="1">Cell membrane</location>
        <topology evidence="1">Multi-pass membrane protein</topology>
    </subcellularLocation>
</comment>
<feature type="transmembrane region" description="Helical" evidence="8">
    <location>
        <begin position="12"/>
        <end position="32"/>
    </location>
</feature>
<feature type="transmembrane region" description="Helical" evidence="8">
    <location>
        <begin position="474"/>
        <end position="495"/>
    </location>
</feature>
<keyword evidence="7 8" id="KW-0472">Membrane</keyword>
<dbReference type="InterPro" id="IPR004763">
    <property type="entry name" value="CusA-like"/>
</dbReference>
<keyword evidence="4" id="KW-1003">Cell membrane</keyword>
<evidence type="ECO:0000256" key="8">
    <source>
        <dbReference type="SAM" id="Phobius"/>
    </source>
</evidence>
<sequence length="1075" mass="119431">MLEKIIEWSIRNKFMVTLLTVFVIVAGIYSLSKTPVDAIPDLSDVQVIIFTEYPGQAPQVVEDQVTYPLTTQMLAVPYAKVVRGYSFFGFSFVYIIFEDGTDLYWARSRVLEYLNYAAGKLPKGVTPSLGPDATGVGWIYEYVLESDKHDLQQLRSIQDWFLRYELTAVDGVAEVASIGGYVKQYQVAVDPARLLAYHITIPQIRRAIQASNNDVGGRLVEMAETEFMVRGLGYIRSVDDLEKVVVGTDSRGTPILLRDLAEVKIGPELRRGLAELDGKGEAVGGIIVMRFGENALQTIENVKAKLESLKAGLPEGVTIRTVYDRSGLIERAVDTLKEKLLEESIVVALVTALFLFHLPSAFVAIFTLPVAILIAFVIMHAQGINANIMSLGGIAIAIGAMIDAAIIMIENAHKHLERDQGKKPHWEIILASAKEVGPTLFYSLLVITVSFVPVFTLQEQSGRMFKPLAFTKTYAMGASALLAVTIVPILMGWFIRGKIKPEHANPVNRFLIWVYHPVVDFVLKWRKMTLLVALLLILSIWYPLSKMGSEFMPPLYEGDLLYMPTTMPGISVTKARELLQQTDRIIASFPEVHHTFGKIGRAETATDPAPLSMIETTIMLKPEDEWRKVPAPRFYSNWPEALELVKKPLRWVWPEEKPISVEKLTEELNNAIAFPGLTNAWTMPIKTRIDMLSTGIKTPVGIKIMGPDLQTLSDLGEQVEALVRTLPGTLSAFSERVVGGNYLDFTIDRGEAARYGLTVGEVQDIIQAAIGGMNVTQTVEGLERYPVNIRYLRDYRNDLPALNRVLVPLKDGKHVPISQLATIEIKKGPPGIKSENARRTAWVYVDLRGIDVGTYVKNAQQAVGEQIQLPPGYSIVWSGQFEYMESAKKRFMVIIPLTVLIIFVIIYMSTKSVIKTGIVFLAVPFSLVGAFWFLYLLDYNTSVAVWVGVIALAGLDAETGVVMLLYLDLAHKLWGDQGRMLTRGDLKQAIHHGAVKRIRPKIMTIAVIIAGLLPIMWSHGAGADVMKRIAAPMVGGVVTSGIMELMVYPVIFFLWRGHKLDKSLVPTAEGDIEEH</sequence>
<dbReference type="Gene3D" id="3.30.70.1440">
    <property type="entry name" value="Multidrug efflux transporter AcrB pore domain"/>
    <property type="match status" value="1"/>
</dbReference>
<keyword evidence="5 8" id="KW-0812">Transmembrane</keyword>
<feature type="transmembrane region" description="Helical" evidence="8">
    <location>
        <begin position="891"/>
        <end position="910"/>
    </location>
</feature>
<feature type="transmembrane region" description="Helical" evidence="8">
    <location>
        <begin position="528"/>
        <end position="544"/>
    </location>
</feature>
<dbReference type="SUPFAM" id="SSF82714">
    <property type="entry name" value="Multidrug efflux transporter AcrB TolC docking domain, DN and DC subdomains"/>
    <property type="match status" value="2"/>
</dbReference>
<accession>A0ABM8HWJ1</accession>
<evidence type="ECO:0000313" key="9">
    <source>
        <dbReference type="EMBL" id="BCR05081.1"/>
    </source>
</evidence>
<evidence type="ECO:0000256" key="7">
    <source>
        <dbReference type="ARBA" id="ARBA00023136"/>
    </source>
</evidence>
<dbReference type="Gene3D" id="3.30.70.1320">
    <property type="entry name" value="Multidrug efflux transporter AcrB pore domain like"/>
    <property type="match status" value="1"/>
</dbReference>
<dbReference type="PANTHER" id="PTHR32063">
    <property type="match status" value="1"/>
</dbReference>
<feature type="transmembrane region" description="Helical" evidence="8">
    <location>
        <begin position="1033"/>
        <end position="1055"/>
    </location>
</feature>
<feature type="transmembrane region" description="Helical" evidence="8">
    <location>
        <begin position="917"/>
        <end position="937"/>
    </location>
</feature>
<dbReference type="InterPro" id="IPR001036">
    <property type="entry name" value="Acrflvin-R"/>
</dbReference>
<keyword evidence="10" id="KW-1185">Reference proteome</keyword>
<reference evidence="9 10" key="1">
    <citation type="journal article" date="2016" name="C (Basel)">
        <title>Selective Growth of and Electricity Production by Marine Exoelectrogenic Bacteria in Self-Aggregated Hydrogel of Microbially Reduced Graphene Oxide.</title>
        <authorList>
            <person name="Yoshida N."/>
            <person name="Goto Y."/>
            <person name="Miyata Y."/>
        </authorList>
    </citation>
    <scope>NUCLEOTIDE SEQUENCE [LARGE SCALE GENOMIC DNA]</scope>
    <source>
        <strain evidence="9 10">NIT-T3</strain>
    </source>
</reference>
<dbReference type="EMBL" id="AP024355">
    <property type="protein sequence ID" value="BCR05081.1"/>
    <property type="molecule type" value="Genomic_DNA"/>
</dbReference>